<sequence>MDANELIKRLDRKCERQEKLLEYYNDIDNSTLTEREERILYKGMHAGSATAYGMAILVIEGMIENDRTR</sequence>
<accession>A0A1X9SFU3</accession>
<name>A0A1X9SFU3_9CAUD</name>
<protein>
    <submittedName>
        <fullName evidence="1">Uncharacterized protein</fullName>
    </submittedName>
</protein>
<gene>
    <name evidence="1" type="ORF">FLAPJACK_22</name>
</gene>
<reference evidence="2" key="1">
    <citation type="submission" date="2017-04" db="EMBL/GenBank/DDBJ databases">
        <authorList>
            <person name="Abille Z."/>
            <person name="Afsharjavan R."/>
            <person name="Alms C.E."/>
            <person name="Anil A."/>
            <person name="Azuma E.A."/>
            <person name="Boateng D."/>
            <person name="Bowden K.V."/>
            <person name="Bui Q."/>
            <person name="Callaghan K.D."/>
            <person name="Canova P.N."/>
            <person name="Carter A.-G.V."/>
            <person name="Carty B."/>
            <person name="Choudhary A."/>
            <person name="Chugh K."/>
            <person name="Clark C.B."/>
            <person name="Clark J."/>
            <person name="Cortez R."/>
            <person name="Dalwadi R.M."/>
            <person name="Daou G."/>
            <person name="Das M."/>
            <person name="Dasari S."/>
            <person name="Davis E.H."/>
            <person name="Defreitas N."/>
            <person name="Demirji J."/>
            <person name="Endres C."/>
            <person name="Fakhar S."/>
            <person name="Feeley N."/>
            <person name="Flores D.C."/>
            <person name="Fowler A.R."/>
            <person name="George T."/>
            <person name="Greis H.L."/>
            <person name="Groleau D.L."/>
            <person name="Gulati J.K."/>
            <person name="Guzman W."/>
            <person name="Hallworth A.N."/>
            <person name="Hariri A."/>
            <person name="Haya V.N."/>
            <person name="Hoffman A.K."/>
            <person name="Horne B."/>
            <person name="Howard T."/>
            <person name="Iglesia A.J."/>
            <person name="Ijezie O.D."/>
            <person name="Incognito N.A."/>
            <person name="Inen J.A."/>
            <person name="Jaiswal A."/>
            <person name="Jezek R.A."/>
            <person name="Kawa A.C."/>
            <person name="Khan F."/>
            <person name="Khin A.C."/>
            <person name="Knapo J."/>
            <person name="Kong A.S."/>
            <person name="Le B.Q."/>
            <person name="Le Q.M."/>
            <person name="Le T.-H.M."/>
            <person name="Lee M."/>
            <person name="Lockwood J.L."/>
            <person name="Loto-Rojas G.S."/>
            <person name="Mantzavinos A."/>
            <person name="Martinez D.R."/>
            <person name="Meadows A.R."/>
            <person name="Mehr S."/>
            <person name="Mellon M.N."/>
            <person name="Memon S."/>
            <person name="Miller B."/>
            <person name="Min S."/>
            <person name="Mitchell L.M."/>
            <person name="Mohamed I.R."/>
            <person name="Mohammed F.O."/>
            <person name="More S."/>
            <person name="Muntaha S."/>
            <person name="Nadeem I."/>
            <person name="Ndjeumen-Njinguet A.S."/>
            <person name="Ng P."/>
            <person name="Ngu V.E."/>
            <person name="Nguyen B.N."/>
            <person name="OHern C.T."/>
            <person name="Oboh U.S."/>
            <person name="Pagano C.W."/>
            <person name="Panakal P.R."/>
            <person name="Park D.A."/>
            <person name="Parsana D."/>
            <person name="Patel P."/>
            <person name="Patel V.S."/>
            <person name="Patwardhan V.M."/>
            <person name="Pawar S.D."/>
            <person name="Payne V.R."/>
            <person name="Petricel I.M."/>
            <person name="Phillips C."/>
            <person name="Puglisi K.M."/>
            <person name="Ramaprasad G."/>
            <person name="Raza A.S."/>
            <person name="Rivera-Oven A.G."/>
            <person name="Robins E."/>
            <person name="Roeun D.C."/>
            <person name="Rostovtseva N."/>
            <person name="Sadat M."/>
            <person name="Seas A."/>
            <person name="So E.J."/>
            <person name="Sogbesan C."/>
            <person name="Strumsky L.A."/>
            <person name="Sun J.L."/>
            <person name="Sutherland H.J."/>
            <person name="Tchakounte I."/>
            <person name="Tewell J.R."/>
            <person name="Thapa D.J."/>
            <person name="Tkach Y."/>
            <person name="Tran C.D."/>
            <person name="Tran V."/>
            <person name="Vithayathil T."/>
            <person name="Vivekanandan A."/>
            <person name="Wang S.R."/>
            <person name="White E."/>
            <person name="Yang A.L."/>
            <person name="Ye D.T."/>
            <person name="Yirenkyi M."/>
            <person name="Zarb J.S."/>
            <person name="Zhang S."/>
            <person name="Zhou M.T."/>
            <person name="Cao A."/>
            <person name="Nguyen K.M."/>
            <person name="Patel K."/>
            <person name="Patel P."/>
            <person name="Pennington E."/>
            <person name="Sendze O."/>
            <person name="Zahangir S."/>
            <person name="Correa-Mendez M."/>
            <person name="Fabian M.F."/>
            <person name="Liu S."/>
            <person name="Jethmalani Y."/>
            <person name="Nunn R."/>
            <person name="Prakash A."/>
            <person name="Louise T."/>
            <person name="Russell D.A."/>
            <person name="Hatfull G.F."/>
            <person name="Erill I."/>
            <person name="Caruso S.M."/>
        </authorList>
    </citation>
    <scope>NUCLEOTIDE SEQUENCE [LARGE SCALE GENOMIC DNA]</scope>
</reference>
<evidence type="ECO:0000313" key="2">
    <source>
        <dbReference type="Proteomes" id="UP000222741"/>
    </source>
</evidence>
<proteinExistence type="predicted"/>
<organism evidence="1 2">
    <name type="scientific">Bacillus phage Flapjack</name>
    <dbReference type="NCBI Taxonomy" id="1983465"/>
    <lineage>
        <taxon>Viruses</taxon>
        <taxon>Duplodnaviria</taxon>
        <taxon>Heunggongvirae</taxon>
        <taxon>Uroviricota</taxon>
        <taxon>Caudoviricetes</taxon>
        <taxon>Herelleviridae</taxon>
        <taxon>Bastillevirinae</taxon>
        <taxon>Bequatrovirus</taxon>
        <taxon>Bequatrovirus spock</taxon>
    </lineage>
</organism>
<dbReference type="EMBL" id="KY888882">
    <property type="protein sequence ID" value="ARQ94936.1"/>
    <property type="molecule type" value="Genomic_DNA"/>
</dbReference>
<evidence type="ECO:0000313" key="1">
    <source>
        <dbReference type="EMBL" id="ARQ94936.1"/>
    </source>
</evidence>
<dbReference type="Proteomes" id="UP000222741">
    <property type="component" value="Segment"/>
</dbReference>